<dbReference type="CDD" id="cd00303">
    <property type="entry name" value="retropepsin_like"/>
    <property type="match status" value="2"/>
</dbReference>
<protein>
    <submittedName>
        <fullName evidence="1">Uncharacterized protein</fullName>
    </submittedName>
</protein>
<reference evidence="1" key="1">
    <citation type="submission" date="2023-07" db="EMBL/GenBank/DDBJ databases">
        <title>Black Yeasts Isolated from many extreme environments.</title>
        <authorList>
            <person name="Coleine C."/>
            <person name="Stajich J.E."/>
            <person name="Selbmann L."/>
        </authorList>
    </citation>
    <scope>NUCLEOTIDE SEQUENCE</scope>
    <source>
        <strain evidence="1">CCFEE 5485</strain>
    </source>
</reference>
<dbReference type="AlphaFoldDB" id="A0AAE0WP43"/>
<dbReference type="SUPFAM" id="SSF50630">
    <property type="entry name" value="Acid proteases"/>
    <property type="match status" value="1"/>
</dbReference>
<dbReference type="InterPro" id="IPR021109">
    <property type="entry name" value="Peptidase_aspartic_dom_sf"/>
</dbReference>
<proteinExistence type="predicted"/>
<keyword evidence="2" id="KW-1185">Reference proteome</keyword>
<dbReference type="Proteomes" id="UP001274830">
    <property type="component" value="Unassembled WGS sequence"/>
</dbReference>
<evidence type="ECO:0000313" key="1">
    <source>
        <dbReference type="EMBL" id="KAK3675284.1"/>
    </source>
</evidence>
<evidence type="ECO:0000313" key="2">
    <source>
        <dbReference type="Proteomes" id="UP001274830"/>
    </source>
</evidence>
<accession>A0AAE0WP43</accession>
<dbReference type="Gene3D" id="2.40.70.10">
    <property type="entry name" value="Acid Proteases"/>
    <property type="match status" value="2"/>
</dbReference>
<organism evidence="1 2">
    <name type="scientific">Recurvomyces mirabilis</name>
    <dbReference type="NCBI Taxonomy" id="574656"/>
    <lineage>
        <taxon>Eukaryota</taxon>
        <taxon>Fungi</taxon>
        <taxon>Dikarya</taxon>
        <taxon>Ascomycota</taxon>
        <taxon>Pezizomycotina</taxon>
        <taxon>Dothideomycetes</taxon>
        <taxon>Dothideomycetidae</taxon>
        <taxon>Mycosphaerellales</taxon>
        <taxon>Teratosphaeriaceae</taxon>
        <taxon>Recurvomyces</taxon>
    </lineage>
</organism>
<dbReference type="EMBL" id="JAUTXT010000015">
    <property type="protein sequence ID" value="KAK3675284.1"/>
    <property type="molecule type" value="Genomic_DNA"/>
</dbReference>
<name>A0AAE0WP43_9PEZI</name>
<gene>
    <name evidence="1" type="ORF">LTR78_004794</name>
</gene>
<comment type="caution">
    <text evidence="1">The sequence shown here is derived from an EMBL/GenBank/DDBJ whole genome shotgun (WGS) entry which is preliminary data.</text>
</comment>
<sequence>MNPWRLAKLIDELADGTEAFRHSIKERRAAYDRFLLGPTKRWTPSCETGYRPEVRGGLNGLPVSCFPDYGAGRNVLSLRYAKERQLPINRNDKEEGTVGNGERVFSLGSVRLPFHFDGEIQKAYIVKFQVWKDCIHNVVLGSDFLRAIETFTQFRYKIRAMPDTGSDVMLMSQDFAHHYCYTVDASPRHRILLQFANGSYGWTTGIVREVSWAYGESAEETLCDFYVLPNLKCDVLLSYDFLEATNAFQEYSHCLSHTATLLDWALCTITKMRKWLGISKKPPDEAEEELLQC</sequence>